<dbReference type="AlphaFoldDB" id="A0A2U8FVY3"/>
<dbReference type="EMBL" id="CP029210">
    <property type="protein sequence ID" value="AWI54366.1"/>
    <property type="molecule type" value="Genomic_DNA"/>
</dbReference>
<evidence type="ECO:0000259" key="1">
    <source>
        <dbReference type="Pfam" id="PF18922"/>
    </source>
</evidence>
<feature type="domain" description="DUF5672" evidence="1">
    <location>
        <begin position="61"/>
        <end position="193"/>
    </location>
</feature>
<protein>
    <recommendedName>
        <fullName evidence="1">DUF5672 domain-containing protein</fullName>
    </recommendedName>
</protein>
<proteinExistence type="predicted"/>
<evidence type="ECO:0000313" key="2">
    <source>
        <dbReference type="EMBL" id="AWI54366.1"/>
    </source>
</evidence>
<organism evidence="2 3">
    <name type="scientific">Aquabacterium olei</name>
    <dbReference type="NCBI Taxonomy" id="1296669"/>
    <lineage>
        <taxon>Bacteria</taxon>
        <taxon>Pseudomonadati</taxon>
        <taxon>Pseudomonadota</taxon>
        <taxon>Betaproteobacteria</taxon>
        <taxon>Burkholderiales</taxon>
        <taxon>Aquabacterium</taxon>
    </lineage>
</organism>
<name>A0A2U8FVY3_9BURK</name>
<gene>
    <name evidence="2" type="ORF">DEH84_13740</name>
</gene>
<dbReference type="OrthoDB" id="7391526at2"/>
<dbReference type="Pfam" id="PF18922">
    <property type="entry name" value="DUF5672"/>
    <property type="match status" value="1"/>
</dbReference>
<reference evidence="2 3" key="1">
    <citation type="submission" date="2018-05" db="EMBL/GenBank/DDBJ databases">
        <title>complete genome sequence of Aquabacterium olei NBRC 110486.</title>
        <authorList>
            <person name="Tang B."/>
            <person name="Chang J."/>
            <person name="Zhang L."/>
            <person name="Yang H."/>
        </authorList>
    </citation>
    <scope>NUCLEOTIDE SEQUENCE [LARGE SCALE GENOMIC DNA]</scope>
    <source>
        <strain evidence="2 3">NBRC 110486</strain>
    </source>
</reference>
<dbReference type="Proteomes" id="UP000244892">
    <property type="component" value="Chromosome"/>
</dbReference>
<keyword evidence="3" id="KW-1185">Reference proteome</keyword>
<evidence type="ECO:0000313" key="3">
    <source>
        <dbReference type="Proteomes" id="UP000244892"/>
    </source>
</evidence>
<dbReference type="InterPro" id="IPR043729">
    <property type="entry name" value="DUF5672"/>
</dbReference>
<dbReference type="RefSeq" id="WP_109037362.1">
    <property type="nucleotide sequence ID" value="NZ_CP029210.1"/>
</dbReference>
<sequence length="274" mass="30936">MLKLPQVTLVCVDTRTPELALDAMRRCMALCEFGDAILFTAPDQNISDLPIGVRLKIVLHINSVEAYSHFLLKEMGAEIHTSHHLIVQWDGYVIDPAMWRDAFLSFDYIGAVWPQYHDAHRVGNGGFSLRSRKLLDAMAAPDFKASHPEDECIARIHRPMLEQRFGIRFADEALAHQFAFERSRETLSSFGFHGLSNLPDVMRRDELVSFIEEAPPALFAGVETRRLIKKLLALEMADTALLALEKRKASGKGELFADLRLRARIALARLGNRT</sequence>
<dbReference type="KEGG" id="aon:DEH84_13740"/>
<accession>A0A2U8FVY3</accession>